<dbReference type="Pfam" id="PF02458">
    <property type="entry name" value="Transferase"/>
    <property type="match status" value="1"/>
</dbReference>
<dbReference type="InterPro" id="IPR023213">
    <property type="entry name" value="CAT-like_dom_sf"/>
</dbReference>
<dbReference type="AlphaFoldDB" id="A0A2P5E791"/>
<evidence type="ECO:0000256" key="1">
    <source>
        <dbReference type="ARBA" id="ARBA00009861"/>
    </source>
</evidence>
<dbReference type="Proteomes" id="UP000237000">
    <property type="component" value="Unassembled WGS sequence"/>
</dbReference>
<dbReference type="PANTHER" id="PTHR31147">
    <property type="entry name" value="ACYL TRANSFERASE 4"/>
    <property type="match status" value="1"/>
</dbReference>
<sequence>MKMAKMLNFRVQVSVPELIRPEKPTPRNFQYLSNIDDQSGLRNHIPFVHFYPPSKAMQAQDPVVLIKQALSKVLVYYFPVAGRLRNSDNGKLVVECNGEGVIFREANAGVELAELREVDGGLRPPFPQWDKLLVDDIWGSNFITDSPLLRMQVTRLACGGFVLAYTFNHCICDAYGAYLFMQAISEFCRNPNRTSPSSLPSWGREILRPRSPPTISYPHTEYDSSHSPTIIFTETQFKHLAQTSVFFSRTDISLLKNQIPGQKVPTFDAVASCLWRARTRTLLSPESTTRLLFPIDTRFRYKPLLPKGYYGSAVVFPCAITEASKLDGKPLPYAANLISTVKQQVTGDEYRASVLDFIEINGRRGFCAEGAFVVSDMTRLRFTDIDFGWGQALYGGPARAGTGVVPGMVTSIITHKSEEGIEGVLALVSLPPESLERFHKEIRKEIGCVAPSKLISSAL</sequence>
<dbReference type="PANTHER" id="PTHR31147:SF66">
    <property type="entry name" value="OS05G0315700 PROTEIN"/>
    <property type="match status" value="1"/>
</dbReference>
<name>A0A2P5E791_TREOI</name>
<organism evidence="3 4">
    <name type="scientific">Trema orientale</name>
    <name type="common">Charcoal tree</name>
    <name type="synonym">Celtis orientalis</name>
    <dbReference type="NCBI Taxonomy" id="63057"/>
    <lineage>
        <taxon>Eukaryota</taxon>
        <taxon>Viridiplantae</taxon>
        <taxon>Streptophyta</taxon>
        <taxon>Embryophyta</taxon>
        <taxon>Tracheophyta</taxon>
        <taxon>Spermatophyta</taxon>
        <taxon>Magnoliopsida</taxon>
        <taxon>eudicotyledons</taxon>
        <taxon>Gunneridae</taxon>
        <taxon>Pentapetalae</taxon>
        <taxon>rosids</taxon>
        <taxon>fabids</taxon>
        <taxon>Rosales</taxon>
        <taxon>Cannabaceae</taxon>
        <taxon>Trema</taxon>
    </lineage>
</organism>
<dbReference type="GO" id="GO:0009836">
    <property type="term" value="P:fruit ripening, climacteric"/>
    <property type="evidence" value="ECO:0007669"/>
    <property type="project" value="UniProtKB-ARBA"/>
</dbReference>
<evidence type="ECO:0000313" key="4">
    <source>
        <dbReference type="Proteomes" id="UP000237000"/>
    </source>
</evidence>
<dbReference type="OrthoDB" id="1483986at2759"/>
<reference evidence="4" key="1">
    <citation type="submission" date="2016-06" db="EMBL/GenBank/DDBJ databases">
        <title>Parallel loss of symbiosis genes in relatives of nitrogen-fixing non-legume Parasponia.</title>
        <authorList>
            <person name="Van Velzen R."/>
            <person name="Holmer R."/>
            <person name="Bu F."/>
            <person name="Rutten L."/>
            <person name="Van Zeijl A."/>
            <person name="Liu W."/>
            <person name="Santuari L."/>
            <person name="Cao Q."/>
            <person name="Sharma T."/>
            <person name="Shen D."/>
            <person name="Roswanjaya Y."/>
            <person name="Wardhani T."/>
            <person name="Kalhor M.S."/>
            <person name="Jansen J."/>
            <person name="Van den Hoogen J."/>
            <person name="Gungor B."/>
            <person name="Hartog M."/>
            <person name="Hontelez J."/>
            <person name="Verver J."/>
            <person name="Yang W.-C."/>
            <person name="Schijlen E."/>
            <person name="Repin R."/>
            <person name="Schilthuizen M."/>
            <person name="Schranz E."/>
            <person name="Heidstra R."/>
            <person name="Miyata K."/>
            <person name="Fedorova E."/>
            <person name="Kohlen W."/>
            <person name="Bisseling T."/>
            <person name="Smit S."/>
            <person name="Geurts R."/>
        </authorList>
    </citation>
    <scope>NUCLEOTIDE SEQUENCE [LARGE SCALE GENOMIC DNA]</scope>
    <source>
        <strain evidence="4">cv. RG33-2</strain>
    </source>
</reference>
<accession>A0A2P5E791</accession>
<comment type="similarity">
    <text evidence="1">Belongs to the plant acyltransferase family.</text>
</comment>
<keyword evidence="2 3" id="KW-0808">Transferase</keyword>
<dbReference type="STRING" id="63057.A0A2P5E791"/>
<comment type="caution">
    <text evidence="3">The sequence shown here is derived from an EMBL/GenBank/DDBJ whole genome shotgun (WGS) entry which is preliminary data.</text>
</comment>
<protein>
    <submittedName>
        <fullName evidence="3">Transferase</fullName>
    </submittedName>
</protein>
<evidence type="ECO:0000313" key="3">
    <source>
        <dbReference type="EMBL" id="PON81395.1"/>
    </source>
</evidence>
<keyword evidence="4" id="KW-1185">Reference proteome</keyword>
<dbReference type="SUPFAM" id="SSF52777">
    <property type="entry name" value="CoA-dependent acyltransferases"/>
    <property type="match status" value="1"/>
</dbReference>
<dbReference type="InterPro" id="IPR050898">
    <property type="entry name" value="Plant_acyltransferase"/>
</dbReference>
<proteinExistence type="inferred from homology"/>
<dbReference type="EMBL" id="JXTC01000218">
    <property type="protein sequence ID" value="PON81395.1"/>
    <property type="molecule type" value="Genomic_DNA"/>
</dbReference>
<gene>
    <name evidence="3" type="ORF">TorRG33x02_228200</name>
</gene>
<dbReference type="Gene3D" id="3.30.559.10">
    <property type="entry name" value="Chloramphenicol acetyltransferase-like domain"/>
    <property type="match status" value="2"/>
</dbReference>
<evidence type="ECO:0000256" key="2">
    <source>
        <dbReference type="ARBA" id="ARBA00022679"/>
    </source>
</evidence>
<dbReference type="GO" id="GO:0016740">
    <property type="term" value="F:transferase activity"/>
    <property type="evidence" value="ECO:0007669"/>
    <property type="project" value="UniProtKB-KW"/>
</dbReference>
<dbReference type="InParanoid" id="A0A2P5E791"/>